<dbReference type="PANTHER" id="PTHR43798">
    <property type="entry name" value="MONOACYLGLYCEROL LIPASE"/>
    <property type="match status" value="1"/>
</dbReference>
<dbReference type="GO" id="GO:0016020">
    <property type="term" value="C:membrane"/>
    <property type="evidence" value="ECO:0007669"/>
    <property type="project" value="TreeGrafter"/>
</dbReference>
<feature type="domain" description="AB hydrolase-1" evidence="1">
    <location>
        <begin position="27"/>
        <end position="261"/>
    </location>
</feature>
<dbReference type="SUPFAM" id="SSF53474">
    <property type="entry name" value="alpha/beta-Hydrolases"/>
    <property type="match status" value="1"/>
</dbReference>
<sequence length="283" mass="29881">MQVTHRIPVDGAELAVEYRPGPADRAPLVCLHAGVTDSRLWDGVAAAAQGWRPLLRLDRRGFGQTRVVDARPHRLIDDLRSALDAVGLSQPLELLGCSQGGRVAIDFALAWPERVAGLTLVAPAVGGAPDEALDPASQVLADALEAAQAAGGLDEVNRLHAHLWLDGPAQAEGRVAGAARALFLAMNQTALQAPPAGELLLPPEAWPRLEALALPGRPLRLLCGSLDLPLMLSRCRQIARRWPQASFAELQGVAHLPSLEAPARFNALLAEAGLLPGRAADSV</sequence>
<gene>
    <name evidence="2" type="ORF">DI603_20365</name>
</gene>
<evidence type="ECO:0000259" key="1">
    <source>
        <dbReference type="Pfam" id="PF00561"/>
    </source>
</evidence>
<accession>A0A2W5DBL4</accession>
<dbReference type="EMBL" id="QFOD01000025">
    <property type="protein sequence ID" value="PZP28048.1"/>
    <property type="molecule type" value="Genomic_DNA"/>
</dbReference>
<dbReference type="InterPro" id="IPR029058">
    <property type="entry name" value="AB_hydrolase_fold"/>
</dbReference>
<evidence type="ECO:0000313" key="3">
    <source>
        <dbReference type="Proteomes" id="UP000249633"/>
    </source>
</evidence>
<proteinExistence type="predicted"/>
<organism evidence="2 3">
    <name type="scientific">Roseateles depolymerans</name>
    <dbReference type="NCBI Taxonomy" id="76731"/>
    <lineage>
        <taxon>Bacteria</taxon>
        <taxon>Pseudomonadati</taxon>
        <taxon>Pseudomonadota</taxon>
        <taxon>Betaproteobacteria</taxon>
        <taxon>Burkholderiales</taxon>
        <taxon>Sphaerotilaceae</taxon>
        <taxon>Roseateles</taxon>
    </lineage>
</organism>
<dbReference type="Proteomes" id="UP000249633">
    <property type="component" value="Unassembled WGS sequence"/>
</dbReference>
<dbReference type="PRINTS" id="PR00111">
    <property type="entry name" value="ABHYDROLASE"/>
</dbReference>
<dbReference type="PANTHER" id="PTHR43798:SF33">
    <property type="entry name" value="HYDROLASE, PUTATIVE (AFU_ORTHOLOGUE AFUA_2G14860)-RELATED"/>
    <property type="match status" value="1"/>
</dbReference>
<dbReference type="Gene3D" id="3.40.50.1820">
    <property type="entry name" value="alpha/beta hydrolase"/>
    <property type="match status" value="1"/>
</dbReference>
<dbReference type="AlphaFoldDB" id="A0A2W5DBL4"/>
<dbReference type="GO" id="GO:0016787">
    <property type="term" value="F:hydrolase activity"/>
    <property type="evidence" value="ECO:0007669"/>
    <property type="project" value="UniProtKB-KW"/>
</dbReference>
<reference evidence="2 3" key="1">
    <citation type="submission" date="2017-08" db="EMBL/GenBank/DDBJ databases">
        <title>Infants hospitalized years apart are colonized by the same room-sourced microbial strains.</title>
        <authorList>
            <person name="Brooks B."/>
            <person name="Olm M.R."/>
            <person name="Firek B.A."/>
            <person name="Baker R."/>
            <person name="Thomas B.C."/>
            <person name="Morowitz M.J."/>
            <person name="Banfield J.F."/>
        </authorList>
    </citation>
    <scope>NUCLEOTIDE SEQUENCE [LARGE SCALE GENOMIC DNA]</scope>
    <source>
        <strain evidence="2">S2_012_000_R2_81</strain>
    </source>
</reference>
<name>A0A2W5DBL4_9BURK</name>
<dbReference type="InterPro" id="IPR000073">
    <property type="entry name" value="AB_hydrolase_1"/>
</dbReference>
<comment type="caution">
    <text evidence="2">The sequence shown here is derived from an EMBL/GenBank/DDBJ whole genome shotgun (WGS) entry which is preliminary data.</text>
</comment>
<protein>
    <submittedName>
        <fullName evidence="2">Alpha/beta hydrolase</fullName>
    </submittedName>
</protein>
<keyword evidence="2" id="KW-0378">Hydrolase</keyword>
<evidence type="ECO:0000313" key="2">
    <source>
        <dbReference type="EMBL" id="PZP28048.1"/>
    </source>
</evidence>
<dbReference type="Pfam" id="PF00561">
    <property type="entry name" value="Abhydrolase_1"/>
    <property type="match status" value="1"/>
</dbReference>
<dbReference type="InterPro" id="IPR050266">
    <property type="entry name" value="AB_hydrolase_sf"/>
</dbReference>